<reference evidence="5 6" key="1">
    <citation type="submission" date="2018-11" db="EMBL/GenBank/DDBJ databases">
        <title>Genome sequence of Apiotrichum porosum DSM 27194.</title>
        <authorList>
            <person name="Aliyu H."/>
            <person name="Gorte O."/>
            <person name="Ochsenreither K."/>
        </authorList>
    </citation>
    <scope>NUCLEOTIDE SEQUENCE [LARGE SCALE GENOMIC DNA]</scope>
    <source>
        <strain evidence="5 6">DSM 27194</strain>
    </source>
</reference>
<evidence type="ECO:0000256" key="4">
    <source>
        <dbReference type="RuleBase" id="RU003485"/>
    </source>
</evidence>
<evidence type="ECO:0000313" key="5">
    <source>
        <dbReference type="EMBL" id="RSH83451.1"/>
    </source>
</evidence>
<dbReference type="GO" id="GO:0006412">
    <property type="term" value="P:translation"/>
    <property type="evidence" value="ECO:0007669"/>
    <property type="project" value="InterPro"/>
</dbReference>
<dbReference type="GeneID" id="39591679"/>
<dbReference type="GO" id="GO:0003735">
    <property type="term" value="F:structural constituent of ribosome"/>
    <property type="evidence" value="ECO:0007669"/>
    <property type="project" value="InterPro"/>
</dbReference>
<dbReference type="Proteomes" id="UP000279236">
    <property type="component" value="Unassembled WGS sequence"/>
</dbReference>
<name>A0A427XXB7_9TREE</name>
<keyword evidence="2 4" id="KW-0689">Ribosomal protein</keyword>
<proteinExistence type="inferred from homology"/>
<dbReference type="PROSITE" id="PS00323">
    <property type="entry name" value="RIBOSOMAL_S19"/>
    <property type="match status" value="1"/>
</dbReference>
<comment type="similarity">
    <text evidence="1 4">Belongs to the universal ribosomal protein uS19 family.</text>
</comment>
<organism evidence="5 6">
    <name type="scientific">Apiotrichum porosum</name>
    <dbReference type="NCBI Taxonomy" id="105984"/>
    <lineage>
        <taxon>Eukaryota</taxon>
        <taxon>Fungi</taxon>
        <taxon>Dikarya</taxon>
        <taxon>Basidiomycota</taxon>
        <taxon>Agaricomycotina</taxon>
        <taxon>Tremellomycetes</taxon>
        <taxon>Trichosporonales</taxon>
        <taxon>Trichosporonaceae</taxon>
        <taxon>Apiotrichum</taxon>
    </lineage>
</organism>
<dbReference type="PANTHER" id="PTHR11880:SF8">
    <property type="entry name" value="SMALL RIBOSOMAL SUBUNIT PROTEIN US19M"/>
    <property type="match status" value="1"/>
</dbReference>
<keyword evidence="6" id="KW-1185">Reference proteome</keyword>
<dbReference type="GO" id="GO:0000028">
    <property type="term" value="P:ribosomal small subunit assembly"/>
    <property type="evidence" value="ECO:0007669"/>
    <property type="project" value="TreeGrafter"/>
</dbReference>
<protein>
    <submittedName>
        <fullName evidence="5">Mitochondrial ribosomal small subunit component</fullName>
    </submittedName>
</protein>
<dbReference type="HAMAP" id="MF_00531">
    <property type="entry name" value="Ribosomal_uS19"/>
    <property type="match status" value="1"/>
</dbReference>
<dbReference type="Pfam" id="PF00203">
    <property type="entry name" value="Ribosomal_S19"/>
    <property type="match status" value="1"/>
</dbReference>
<sequence>MRPSPALLSRATWKGPYITAFPSLQQALRDNTPIFTKSRACTIVPNFVGLRFMVYNGKDYLPVNISEEMVGHKLGEFSITRKRFSYRCVACWCMGLERPGRGTGSGIWVLRMVLEAHAT</sequence>
<dbReference type="STRING" id="105984.A0A427XXB7"/>
<dbReference type="InterPro" id="IPR020934">
    <property type="entry name" value="Ribosomal_uS19_CS"/>
</dbReference>
<dbReference type="Gene3D" id="3.30.860.10">
    <property type="entry name" value="30s Ribosomal Protein S19, Chain A"/>
    <property type="match status" value="1"/>
</dbReference>
<dbReference type="GO" id="GO:0003723">
    <property type="term" value="F:RNA binding"/>
    <property type="evidence" value="ECO:0007669"/>
    <property type="project" value="InterPro"/>
</dbReference>
<gene>
    <name evidence="5" type="primary">RSM19</name>
    <name evidence="5" type="ORF">EHS24_007136</name>
</gene>
<dbReference type="GO" id="GO:0005763">
    <property type="term" value="C:mitochondrial small ribosomal subunit"/>
    <property type="evidence" value="ECO:0007669"/>
    <property type="project" value="TreeGrafter"/>
</dbReference>
<dbReference type="InterPro" id="IPR002222">
    <property type="entry name" value="Ribosomal_uS19"/>
</dbReference>
<dbReference type="InterPro" id="IPR023575">
    <property type="entry name" value="Ribosomal_uS19_SF"/>
</dbReference>
<evidence type="ECO:0000256" key="2">
    <source>
        <dbReference type="ARBA" id="ARBA00022980"/>
    </source>
</evidence>
<accession>A0A427XXB7</accession>
<dbReference type="PRINTS" id="PR00975">
    <property type="entry name" value="RIBOSOMALS19"/>
</dbReference>
<dbReference type="RefSeq" id="XP_028477403.1">
    <property type="nucleotide sequence ID" value="XM_028622511.1"/>
</dbReference>
<dbReference type="EMBL" id="RSCE01000004">
    <property type="protein sequence ID" value="RSH83451.1"/>
    <property type="molecule type" value="Genomic_DNA"/>
</dbReference>
<comment type="caution">
    <text evidence="5">The sequence shown here is derived from an EMBL/GenBank/DDBJ whole genome shotgun (WGS) entry which is preliminary data.</text>
</comment>
<dbReference type="AlphaFoldDB" id="A0A427XXB7"/>
<dbReference type="PANTHER" id="PTHR11880">
    <property type="entry name" value="RIBOSOMAL PROTEIN S19P FAMILY MEMBER"/>
    <property type="match status" value="1"/>
</dbReference>
<dbReference type="SUPFAM" id="SSF54570">
    <property type="entry name" value="Ribosomal protein S19"/>
    <property type="match status" value="1"/>
</dbReference>
<keyword evidence="3 4" id="KW-0687">Ribonucleoprotein</keyword>
<dbReference type="OrthoDB" id="2043at2759"/>
<evidence type="ECO:0000256" key="3">
    <source>
        <dbReference type="ARBA" id="ARBA00023274"/>
    </source>
</evidence>
<evidence type="ECO:0000313" key="6">
    <source>
        <dbReference type="Proteomes" id="UP000279236"/>
    </source>
</evidence>
<evidence type="ECO:0000256" key="1">
    <source>
        <dbReference type="ARBA" id="ARBA00007345"/>
    </source>
</evidence>